<evidence type="ECO:0000313" key="2">
    <source>
        <dbReference type="EMBL" id="MCU9594896.1"/>
    </source>
</evidence>
<comment type="caution">
    <text evidence="2">The sequence shown here is derived from an EMBL/GenBank/DDBJ whole genome shotgun (WGS) entry which is preliminary data.</text>
</comment>
<keyword evidence="3" id="KW-1185">Reference proteome</keyword>
<proteinExistence type="predicted"/>
<feature type="transmembrane region" description="Helical" evidence="1">
    <location>
        <begin position="72"/>
        <end position="92"/>
    </location>
</feature>
<sequence length="212" mass="25054">MKALLKKDFLLNQSFIWTLLLMLPLSYVINVSGMPVMVGIMLGFVIGLFYYDNQSGMHKFVVSLPITRKEVIHAKYVYSIIFMFLAFLYYYFVDQIAHMVLNYLDHEPLTFTSWFMFYLITLMVITFYIPFYVKFTFMFAFIFQIISMVIGPVVLAGFVIWLDVKTNILDYINSFIMIIKNRPFLVMIPSTIVVIFISWFISIRIFLKKDLT</sequence>
<evidence type="ECO:0000256" key="1">
    <source>
        <dbReference type="SAM" id="Phobius"/>
    </source>
</evidence>
<feature type="transmembrane region" description="Helical" evidence="1">
    <location>
        <begin position="140"/>
        <end position="164"/>
    </location>
</feature>
<feature type="transmembrane region" description="Helical" evidence="1">
    <location>
        <begin position="33"/>
        <end position="51"/>
    </location>
</feature>
<dbReference type="PANTHER" id="PTHR41309:SF2">
    <property type="entry name" value="MEMBRANE PROTEIN"/>
    <property type="match status" value="1"/>
</dbReference>
<evidence type="ECO:0000313" key="3">
    <source>
        <dbReference type="Proteomes" id="UP001208656"/>
    </source>
</evidence>
<dbReference type="Pfam" id="PF13346">
    <property type="entry name" value="ABC2_membrane_5"/>
    <property type="match status" value="1"/>
</dbReference>
<keyword evidence="1" id="KW-0472">Membrane</keyword>
<dbReference type="InterPro" id="IPR025699">
    <property type="entry name" value="ABC2_memb-like"/>
</dbReference>
<feature type="transmembrane region" description="Helical" evidence="1">
    <location>
        <begin position="184"/>
        <end position="207"/>
    </location>
</feature>
<reference evidence="2 3" key="1">
    <citation type="submission" date="2022-10" db="EMBL/GenBank/DDBJ databases">
        <title>Description of Fervidibacillus gen. nov. in the family Fervidibacillaceae fam. nov. with two species, Fervidibacillus albus sp. nov., and Fervidibacillus halotolerans sp. nov., isolated from tidal flat sediments.</title>
        <authorList>
            <person name="Kwon K.K."/>
            <person name="Yang S.-H."/>
        </authorList>
    </citation>
    <scope>NUCLEOTIDE SEQUENCE [LARGE SCALE GENOMIC DNA]</scope>
    <source>
        <strain evidence="2 3">DSM 23332</strain>
    </source>
</reference>
<gene>
    <name evidence="2" type="ORF">OEV82_10650</name>
</gene>
<keyword evidence="1" id="KW-1133">Transmembrane helix</keyword>
<dbReference type="EMBL" id="JAOUSE010000032">
    <property type="protein sequence ID" value="MCU9594896.1"/>
    <property type="molecule type" value="Genomic_DNA"/>
</dbReference>
<name>A0ABT2WHE8_9BACI</name>
<organism evidence="2 3">
    <name type="scientific">Pallidibacillus thermolactis</name>
    <dbReference type="NCBI Taxonomy" id="251051"/>
    <lineage>
        <taxon>Bacteria</taxon>
        <taxon>Bacillati</taxon>
        <taxon>Bacillota</taxon>
        <taxon>Bacilli</taxon>
        <taxon>Bacillales</taxon>
        <taxon>Bacillaceae</taxon>
        <taxon>Pallidibacillus</taxon>
    </lineage>
</organism>
<protein>
    <submittedName>
        <fullName evidence="2">ABC-2 transporter permease</fullName>
    </submittedName>
</protein>
<dbReference type="Proteomes" id="UP001208656">
    <property type="component" value="Unassembled WGS sequence"/>
</dbReference>
<feature type="transmembrane region" description="Helical" evidence="1">
    <location>
        <begin position="112"/>
        <end position="133"/>
    </location>
</feature>
<dbReference type="RefSeq" id="WP_263061863.1">
    <property type="nucleotide sequence ID" value="NZ_JAOUSE010000032.1"/>
</dbReference>
<dbReference type="PANTHER" id="PTHR41309">
    <property type="entry name" value="MEMBRANE PROTEIN-RELATED"/>
    <property type="match status" value="1"/>
</dbReference>
<keyword evidence="1" id="KW-0812">Transmembrane</keyword>
<accession>A0ABT2WHE8</accession>